<proteinExistence type="predicted"/>
<sequence length="56" mass="6260">MRTIVAAHAYVNSEVAYVAWDIDAKIDGYLGLEVVRVYLDEQGNVAKKYSAPSRRS</sequence>
<dbReference type="Proteomes" id="UP001304050">
    <property type="component" value="Unassembled WGS sequence"/>
</dbReference>
<protein>
    <submittedName>
        <fullName evidence="1">Uncharacterized protein</fullName>
    </submittedName>
</protein>
<accession>A0ACC6MWM9</accession>
<dbReference type="EMBL" id="JAYESG010000003">
    <property type="protein sequence ID" value="MEA3517592.1"/>
    <property type="molecule type" value="Genomic_DNA"/>
</dbReference>
<keyword evidence="2" id="KW-1185">Reference proteome</keyword>
<evidence type="ECO:0000313" key="1">
    <source>
        <dbReference type="EMBL" id="MEA3517592.1"/>
    </source>
</evidence>
<gene>
    <name evidence="1" type="ORF">U8465_10710</name>
</gene>
<evidence type="ECO:0000313" key="2">
    <source>
        <dbReference type="Proteomes" id="UP001304050"/>
    </source>
</evidence>
<organism evidence="1 2">
    <name type="scientific">Rhizobium mulingense</name>
    <dbReference type="NCBI Taxonomy" id="3031128"/>
    <lineage>
        <taxon>Bacteria</taxon>
        <taxon>Pseudomonadati</taxon>
        <taxon>Pseudomonadota</taxon>
        <taxon>Alphaproteobacteria</taxon>
        <taxon>Hyphomicrobiales</taxon>
        <taxon>Rhizobiaceae</taxon>
        <taxon>Rhizobium/Agrobacterium group</taxon>
        <taxon>Rhizobium</taxon>
    </lineage>
</organism>
<comment type="caution">
    <text evidence="1">The sequence shown here is derived from an EMBL/GenBank/DDBJ whole genome shotgun (WGS) entry which is preliminary data.</text>
</comment>
<reference evidence="1" key="1">
    <citation type="submission" date="2023-12" db="EMBL/GenBank/DDBJ databases">
        <title>Diversity of Rhizobium in root nodule of phaseolus vulgaris.</title>
        <authorList>
            <person name="Wang H."/>
        </authorList>
    </citation>
    <scope>NUCLEOTIDE SEQUENCE</scope>
    <source>
        <strain evidence="1">MJ31</strain>
    </source>
</reference>
<name>A0ACC6MWM9_9HYPH</name>